<feature type="transmembrane region" description="Helical" evidence="1">
    <location>
        <begin position="29"/>
        <end position="46"/>
    </location>
</feature>
<dbReference type="EMBL" id="FQYQ01000025">
    <property type="protein sequence ID" value="SHJ49078.1"/>
    <property type="molecule type" value="Genomic_DNA"/>
</dbReference>
<organism evidence="2 3">
    <name type="scientific">Pseudobutyrivibrio xylanivorans DSM 14809</name>
    <dbReference type="NCBI Taxonomy" id="1123012"/>
    <lineage>
        <taxon>Bacteria</taxon>
        <taxon>Bacillati</taxon>
        <taxon>Bacillota</taxon>
        <taxon>Clostridia</taxon>
        <taxon>Lachnospirales</taxon>
        <taxon>Lachnospiraceae</taxon>
        <taxon>Pseudobutyrivibrio</taxon>
    </lineage>
</organism>
<feature type="transmembrane region" description="Helical" evidence="1">
    <location>
        <begin position="231"/>
        <end position="253"/>
    </location>
</feature>
<keyword evidence="1" id="KW-0472">Membrane</keyword>
<dbReference type="AlphaFoldDB" id="A0A1M6JQY8"/>
<feature type="transmembrane region" description="Helical" evidence="1">
    <location>
        <begin position="58"/>
        <end position="80"/>
    </location>
</feature>
<feature type="transmembrane region" description="Helical" evidence="1">
    <location>
        <begin position="430"/>
        <end position="447"/>
    </location>
</feature>
<feature type="transmembrane region" description="Helical" evidence="1">
    <location>
        <begin position="405"/>
        <end position="423"/>
    </location>
</feature>
<protein>
    <recommendedName>
        <fullName evidence="4">Dolichyl-phosphate-mannose-protein mannosyltransferase</fullName>
    </recommendedName>
</protein>
<accession>A0A1M6JQY8</accession>
<feature type="transmembrane region" description="Helical" evidence="1">
    <location>
        <begin position="260"/>
        <end position="281"/>
    </location>
</feature>
<dbReference type="Proteomes" id="UP000184185">
    <property type="component" value="Unassembled WGS sequence"/>
</dbReference>
<sequence>MGLTLTSFFISYINTDLRDEHVYRINDNLILNVVAIAIIFTGMVFAKTKLEHVKNKININVLAILLSFTSIGLSILWVLGSGTEVQADQWKICQAAADFNKGNYQWLEKGEYVAECPHQLGIITLIRIIFFVFGEWNYLPFQILSCISVGLIIYFIYRFALEITDNWTVSFIALLLAFLCLPLYFYTPFVYGELLSIALSLIVLFLYARLMKAYRHSDLVTLLTMTTMMLLVRKNTIIILVAILGVSFVKLITNHRKRNIAIILAVVMGILLKSVFISALYDSHIPEDATEIPSSLYVAMGTNNNDNHSGWFNGLHHAIFEANEFDPVPSSEQGKQIVSEFLKLCVQHPVGGAKFYFRKIATQWSAPMYQCIVMNNNVTGNQSALARFIYFDDKAWKLMDGYMNIYQLLLYISITVALFIMWNRNKKLELYTGLIAVYGGFLFSIIWEAKTRYVFPYMLIMIPYMAYGIYLLTNKIDGLVKAHLSRKGR</sequence>
<feature type="transmembrane region" description="Helical" evidence="1">
    <location>
        <begin position="453"/>
        <end position="472"/>
    </location>
</feature>
<evidence type="ECO:0000313" key="3">
    <source>
        <dbReference type="Proteomes" id="UP000184185"/>
    </source>
</evidence>
<keyword evidence="3" id="KW-1185">Reference proteome</keyword>
<keyword evidence="1" id="KW-1133">Transmembrane helix</keyword>
<feature type="transmembrane region" description="Helical" evidence="1">
    <location>
        <begin position="141"/>
        <end position="161"/>
    </location>
</feature>
<keyword evidence="1" id="KW-0812">Transmembrane</keyword>
<name>A0A1M6JQY8_PSEXY</name>
<evidence type="ECO:0000313" key="2">
    <source>
        <dbReference type="EMBL" id="SHJ49078.1"/>
    </source>
</evidence>
<gene>
    <name evidence="2" type="ORF">SAMN02745725_02668</name>
</gene>
<feature type="transmembrane region" description="Helical" evidence="1">
    <location>
        <begin position="194"/>
        <end position="211"/>
    </location>
</feature>
<reference evidence="2 3" key="1">
    <citation type="submission" date="2016-11" db="EMBL/GenBank/DDBJ databases">
        <authorList>
            <person name="Jaros S."/>
            <person name="Januszkiewicz K."/>
            <person name="Wedrychowicz H."/>
        </authorList>
    </citation>
    <scope>NUCLEOTIDE SEQUENCE [LARGE SCALE GENOMIC DNA]</scope>
    <source>
        <strain evidence="2 3">DSM 14809</strain>
    </source>
</reference>
<feature type="transmembrane region" description="Helical" evidence="1">
    <location>
        <begin position="167"/>
        <end position="187"/>
    </location>
</feature>
<evidence type="ECO:0000256" key="1">
    <source>
        <dbReference type="SAM" id="Phobius"/>
    </source>
</evidence>
<proteinExistence type="predicted"/>
<evidence type="ECO:0008006" key="4">
    <source>
        <dbReference type="Google" id="ProtNLM"/>
    </source>
</evidence>